<dbReference type="GO" id="GO:0070676">
    <property type="term" value="P:intralumenal vesicle formation"/>
    <property type="evidence" value="ECO:0007669"/>
    <property type="project" value="TreeGrafter"/>
</dbReference>
<dbReference type="InterPro" id="IPR045893">
    <property type="entry name" value="FREE1"/>
</dbReference>
<dbReference type="InterPro" id="IPR000467">
    <property type="entry name" value="G_patch_dom"/>
</dbReference>
<proteinExistence type="predicted"/>
<organism evidence="2 3">
    <name type="scientific">Buddleja alternifolia</name>
    <dbReference type="NCBI Taxonomy" id="168488"/>
    <lineage>
        <taxon>Eukaryota</taxon>
        <taxon>Viridiplantae</taxon>
        <taxon>Streptophyta</taxon>
        <taxon>Embryophyta</taxon>
        <taxon>Tracheophyta</taxon>
        <taxon>Spermatophyta</taxon>
        <taxon>Magnoliopsida</taxon>
        <taxon>eudicotyledons</taxon>
        <taxon>Gunneridae</taxon>
        <taxon>Pentapetalae</taxon>
        <taxon>asterids</taxon>
        <taxon>lamiids</taxon>
        <taxon>Lamiales</taxon>
        <taxon>Scrophulariaceae</taxon>
        <taxon>Buddlejeae</taxon>
        <taxon>Buddleja</taxon>
    </lineage>
</organism>
<dbReference type="EMBL" id="WHWC01000008">
    <property type="protein sequence ID" value="KAG8378030.1"/>
    <property type="molecule type" value="Genomic_DNA"/>
</dbReference>
<dbReference type="Proteomes" id="UP000826271">
    <property type="component" value="Unassembled WGS sequence"/>
</dbReference>
<dbReference type="SMART" id="SM00443">
    <property type="entry name" value="G_patch"/>
    <property type="match status" value="1"/>
</dbReference>
<dbReference type="AlphaFoldDB" id="A0AAV6XG36"/>
<dbReference type="Pfam" id="PF01585">
    <property type="entry name" value="G-patch"/>
    <property type="match status" value="1"/>
</dbReference>
<dbReference type="GO" id="GO:0036258">
    <property type="term" value="P:multivesicular body assembly"/>
    <property type="evidence" value="ECO:0007669"/>
    <property type="project" value="InterPro"/>
</dbReference>
<dbReference type="PANTHER" id="PTHR46977:SF1">
    <property type="entry name" value="PROTEIN FREE1"/>
    <property type="match status" value="1"/>
</dbReference>
<sequence length="359" mass="38828">MDVLCQIGSDGIRMLDPSTSWILRIYLLDTKTSCESSVDIEPRSIRLKSNSYITNTLLRHGYCCDCSEKGRNAALAVDGSALAENKKIQPSSDAGYSVGVSTEIISKKIDDNAIPKSGDSDEQGISKHSLAETKLKTGLEAAEIYNGPVFVPAVDSDEQGISKHSLAETKLKTGLEAAEIYNGPVFVPAVGAFEAHRGLEAAEIYNGPVFVPAVGAFEAHRDSDEQGISKHSLAETKLKTGLEAAEIYNGPVFVPAVGAFEAHRDSDEQGISKHSLAETKLKTGLEADHLAKRDDNIGMKLMKKMGYAGTGGLGPRGQGISVPIPLPKWLPELRGLGFKEELEEERRKDFQELKMKKDK</sequence>
<comment type="caution">
    <text evidence="2">The sequence shown here is derived from an EMBL/GenBank/DDBJ whole genome shotgun (WGS) entry which is preliminary data.</text>
</comment>
<gene>
    <name evidence="2" type="ORF">BUALT_Bualt08G0095800</name>
</gene>
<accession>A0AAV6XG36</accession>
<evidence type="ECO:0000259" key="1">
    <source>
        <dbReference type="PROSITE" id="PS50174"/>
    </source>
</evidence>
<evidence type="ECO:0000313" key="2">
    <source>
        <dbReference type="EMBL" id="KAG8378030.1"/>
    </source>
</evidence>
<reference evidence="2" key="1">
    <citation type="submission" date="2019-10" db="EMBL/GenBank/DDBJ databases">
        <authorList>
            <person name="Zhang R."/>
            <person name="Pan Y."/>
            <person name="Wang J."/>
            <person name="Ma R."/>
            <person name="Yu S."/>
        </authorList>
    </citation>
    <scope>NUCLEOTIDE SEQUENCE</scope>
    <source>
        <strain evidence="2">LA-IB0</strain>
        <tissue evidence="2">Leaf</tissue>
    </source>
</reference>
<dbReference type="GO" id="GO:0043130">
    <property type="term" value="F:ubiquitin binding"/>
    <property type="evidence" value="ECO:0007669"/>
    <property type="project" value="InterPro"/>
</dbReference>
<evidence type="ECO:0000313" key="3">
    <source>
        <dbReference type="Proteomes" id="UP000826271"/>
    </source>
</evidence>
<dbReference type="GO" id="GO:0000813">
    <property type="term" value="C:ESCRT I complex"/>
    <property type="evidence" value="ECO:0007669"/>
    <property type="project" value="TreeGrafter"/>
</dbReference>
<protein>
    <recommendedName>
        <fullName evidence="1">G-patch domain-containing protein</fullName>
    </recommendedName>
</protein>
<name>A0AAV6XG36_9LAMI</name>
<dbReference type="GO" id="GO:0031902">
    <property type="term" value="C:late endosome membrane"/>
    <property type="evidence" value="ECO:0007669"/>
    <property type="project" value="TreeGrafter"/>
</dbReference>
<feature type="domain" description="G-patch" evidence="1">
    <location>
        <begin position="294"/>
        <end position="341"/>
    </location>
</feature>
<dbReference type="PANTHER" id="PTHR46977">
    <property type="entry name" value="PROTEIN FREE1"/>
    <property type="match status" value="1"/>
</dbReference>
<keyword evidence="3" id="KW-1185">Reference proteome</keyword>
<dbReference type="PROSITE" id="PS50174">
    <property type="entry name" value="G_PATCH"/>
    <property type="match status" value="1"/>
</dbReference>
<dbReference type="GO" id="GO:0003676">
    <property type="term" value="F:nucleic acid binding"/>
    <property type="evidence" value="ECO:0007669"/>
    <property type="project" value="InterPro"/>
</dbReference>